<sequence length="30" mass="3618">MSLHHNFVKVKDFDKVYNINNQSLNQQIDK</sequence>
<evidence type="ECO:0000313" key="2">
    <source>
        <dbReference type="Proteomes" id="UP000249891"/>
    </source>
</evidence>
<dbReference type="EMBL" id="UARG01000017">
    <property type="protein sequence ID" value="SQA78944.1"/>
    <property type="molecule type" value="Genomic_DNA"/>
</dbReference>
<dbReference type="AlphaFoldDB" id="A0A2X2RI40"/>
<proteinExistence type="predicted"/>
<name>A0A2X2RI40_CAPOC</name>
<gene>
    <name evidence="1" type="ORF">NCTC11546_02195</name>
</gene>
<evidence type="ECO:0000313" key="1">
    <source>
        <dbReference type="EMBL" id="SQA78944.1"/>
    </source>
</evidence>
<protein>
    <submittedName>
        <fullName evidence="1">Uncharacterized protein</fullName>
    </submittedName>
</protein>
<dbReference type="Proteomes" id="UP000249891">
    <property type="component" value="Unassembled WGS sequence"/>
</dbReference>
<accession>A0A2X2RI40</accession>
<organism evidence="1 2">
    <name type="scientific">Capnocytophaga ochracea</name>
    <dbReference type="NCBI Taxonomy" id="1018"/>
    <lineage>
        <taxon>Bacteria</taxon>
        <taxon>Pseudomonadati</taxon>
        <taxon>Bacteroidota</taxon>
        <taxon>Flavobacteriia</taxon>
        <taxon>Flavobacteriales</taxon>
        <taxon>Flavobacteriaceae</taxon>
        <taxon>Capnocytophaga</taxon>
    </lineage>
</organism>
<reference evidence="1 2" key="1">
    <citation type="submission" date="2018-06" db="EMBL/GenBank/DDBJ databases">
        <authorList>
            <consortium name="Pathogen Informatics"/>
            <person name="Doyle S."/>
        </authorList>
    </citation>
    <scope>NUCLEOTIDE SEQUENCE [LARGE SCALE GENOMIC DNA]</scope>
    <source>
        <strain evidence="1 2">NCTC11546</strain>
    </source>
</reference>